<feature type="compositionally biased region" description="Low complexity" evidence="1">
    <location>
        <begin position="288"/>
        <end position="297"/>
    </location>
</feature>
<evidence type="ECO:0000313" key="3">
    <source>
        <dbReference type="Proteomes" id="UP001152622"/>
    </source>
</evidence>
<reference evidence="2" key="1">
    <citation type="journal article" date="2023" name="Science">
        <title>Genome structures resolve the early diversification of teleost fishes.</title>
        <authorList>
            <person name="Parey E."/>
            <person name="Louis A."/>
            <person name="Montfort J."/>
            <person name="Bouchez O."/>
            <person name="Roques C."/>
            <person name="Iampietro C."/>
            <person name="Lluch J."/>
            <person name="Castinel A."/>
            <person name="Donnadieu C."/>
            <person name="Desvignes T."/>
            <person name="Floi Bucao C."/>
            <person name="Jouanno E."/>
            <person name="Wen M."/>
            <person name="Mejri S."/>
            <person name="Dirks R."/>
            <person name="Jansen H."/>
            <person name="Henkel C."/>
            <person name="Chen W.J."/>
            <person name="Zahm M."/>
            <person name="Cabau C."/>
            <person name="Klopp C."/>
            <person name="Thompson A.W."/>
            <person name="Robinson-Rechavi M."/>
            <person name="Braasch I."/>
            <person name="Lecointre G."/>
            <person name="Bobe J."/>
            <person name="Postlethwait J.H."/>
            <person name="Berthelot C."/>
            <person name="Roest Crollius H."/>
            <person name="Guiguen Y."/>
        </authorList>
    </citation>
    <scope>NUCLEOTIDE SEQUENCE</scope>
    <source>
        <strain evidence="2">WJC10195</strain>
    </source>
</reference>
<gene>
    <name evidence="2" type="ORF">SKAU_G00020770</name>
</gene>
<sequence length="538" mass="58217">MPHLPSTANLPAFPGQSRLDQQWYLMLSERQYLIAQCPKFAEQLKAMDQLKEEALYNLRTEYLDYLISPDSDETKRKIVQGIRSYLEKRQHFLYLWRSKQAWEEVNQMWKLAWEKHHSKSGVTAKPVSSVAVQHALEGAVNGAIPAITQAPPPTEDNTALSLDSSPPPSGLDNSVDFVTSTDNVAAPLVSPPSLEEFWGNSSVSCITPATTEDVTPQDVESAAAVLSAEPDTAAQPGEETVKPLEAEPATADTAAQPGEETVKPLEAEPATADTAAQPGEETVKPLGAEPATADAAAQPGEETVEPQDAEPASTGPSALPGGEVYAPQQVESAPTEKSTQAEDPTPPLVDFSSPPAESGEPLSAAQTEGVCSVDSPTSTVPVMEEIGGLLRKSRSPIRAVKRPREKRSRKPTPGRFTTPLALKVSARVLSCNPKQDESSQFSTTVSPTLVSPPPSHTCKLRTHTSSRESARALFRHQKCSESSDGLHAYEQRSAQLPREGTKAKTGIDPWTEMRRAWLRGIHVRKKQDDRMPPVIPVC</sequence>
<name>A0A9Q1JEJ5_SYNKA</name>
<feature type="region of interest" description="Disordered" evidence="1">
    <location>
        <begin position="481"/>
        <end position="507"/>
    </location>
</feature>
<dbReference type="AlphaFoldDB" id="A0A9Q1JEJ5"/>
<comment type="caution">
    <text evidence="2">The sequence shown here is derived from an EMBL/GenBank/DDBJ whole genome shotgun (WGS) entry which is preliminary data.</text>
</comment>
<feature type="region of interest" description="Disordered" evidence="1">
    <location>
        <begin position="228"/>
        <end position="421"/>
    </location>
</feature>
<feature type="region of interest" description="Disordered" evidence="1">
    <location>
        <begin position="433"/>
        <end position="464"/>
    </location>
</feature>
<organism evidence="2 3">
    <name type="scientific">Synaphobranchus kaupii</name>
    <name type="common">Kaup's arrowtooth eel</name>
    <dbReference type="NCBI Taxonomy" id="118154"/>
    <lineage>
        <taxon>Eukaryota</taxon>
        <taxon>Metazoa</taxon>
        <taxon>Chordata</taxon>
        <taxon>Craniata</taxon>
        <taxon>Vertebrata</taxon>
        <taxon>Euteleostomi</taxon>
        <taxon>Actinopterygii</taxon>
        <taxon>Neopterygii</taxon>
        <taxon>Teleostei</taxon>
        <taxon>Anguilliformes</taxon>
        <taxon>Synaphobranchidae</taxon>
        <taxon>Synaphobranchus</taxon>
    </lineage>
</organism>
<feature type="compositionally biased region" description="Polar residues" evidence="1">
    <location>
        <begin position="329"/>
        <end position="342"/>
    </location>
</feature>
<feature type="region of interest" description="Disordered" evidence="1">
    <location>
        <begin position="147"/>
        <end position="177"/>
    </location>
</feature>
<accession>A0A9Q1JEJ5</accession>
<feature type="compositionally biased region" description="Low complexity" evidence="1">
    <location>
        <begin position="160"/>
        <end position="174"/>
    </location>
</feature>
<dbReference type="EMBL" id="JAINUF010000001">
    <property type="protein sequence ID" value="KAJ8381299.1"/>
    <property type="molecule type" value="Genomic_DNA"/>
</dbReference>
<protein>
    <submittedName>
        <fullName evidence="2">Uncharacterized protein</fullName>
    </submittedName>
</protein>
<dbReference type="Proteomes" id="UP001152622">
    <property type="component" value="Chromosome 1"/>
</dbReference>
<evidence type="ECO:0000256" key="1">
    <source>
        <dbReference type="SAM" id="MobiDB-lite"/>
    </source>
</evidence>
<keyword evidence="3" id="KW-1185">Reference proteome</keyword>
<proteinExistence type="predicted"/>
<evidence type="ECO:0000313" key="2">
    <source>
        <dbReference type="EMBL" id="KAJ8381299.1"/>
    </source>
</evidence>
<feature type="compositionally biased region" description="Basic residues" evidence="1">
    <location>
        <begin position="391"/>
        <end position="412"/>
    </location>
</feature>